<dbReference type="OrthoDB" id="1902458at2"/>
<dbReference type="RefSeq" id="WP_114495988.1">
    <property type="nucleotide sequence ID" value="NZ_QPJW01000002.1"/>
</dbReference>
<protein>
    <submittedName>
        <fullName evidence="2">Putative acetyltransferase</fullName>
    </submittedName>
</protein>
<feature type="domain" description="N-acetyltransferase" evidence="1">
    <location>
        <begin position="35"/>
        <end position="134"/>
    </location>
</feature>
<dbReference type="EMBL" id="QPJW01000002">
    <property type="protein sequence ID" value="RCX21428.1"/>
    <property type="molecule type" value="Genomic_DNA"/>
</dbReference>
<comment type="caution">
    <text evidence="2">The sequence shown here is derived from an EMBL/GenBank/DDBJ whole genome shotgun (WGS) entry which is preliminary data.</text>
</comment>
<gene>
    <name evidence="2" type="ORF">DFP94_102181</name>
</gene>
<dbReference type="Pfam" id="PF00583">
    <property type="entry name" value="Acetyltransf_1"/>
    <property type="match status" value="1"/>
</dbReference>
<name>A0A369BLD4_9BACL</name>
<dbReference type="InterPro" id="IPR016181">
    <property type="entry name" value="Acyl_CoA_acyltransferase"/>
</dbReference>
<sequence length="170" mass="19516">MNLQLSEIGVSEKELFFNLYNLYLYELSSYTGEDVREDGKFDLGNTHLYLEKQALIPYLIRADEQIAGFVLICSPPYTPNEEEYSIQELFLLKKFRGRNLAAETVSQVFHLHPGTYHVEQLENNFAAVRFWKKLYANLKISFVEERTSVTIDGLPGEHGIVSQRFAVTGA</sequence>
<evidence type="ECO:0000313" key="2">
    <source>
        <dbReference type="EMBL" id="RCX21428.1"/>
    </source>
</evidence>
<keyword evidence="3" id="KW-1185">Reference proteome</keyword>
<dbReference type="SUPFAM" id="SSF55729">
    <property type="entry name" value="Acyl-CoA N-acyltransferases (Nat)"/>
    <property type="match status" value="1"/>
</dbReference>
<reference evidence="2 3" key="1">
    <citation type="submission" date="2018-07" db="EMBL/GenBank/DDBJ databases">
        <title>Genomic Encyclopedia of Type Strains, Phase III (KMG-III): the genomes of soil and plant-associated and newly described type strains.</title>
        <authorList>
            <person name="Whitman W."/>
        </authorList>
    </citation>
    <scope>NUCLEOTIDE SEQUENCE [LARGE SCALE GENOMIC DNA]</scope>
    <source>
        <strain evidence="2 3">CECT 8333</strain>
    </source>
</reference>
<dbReference type="Proteomes" id="UP000253090">
    <property type="component" value="Unassembled WGS sequence"/>
</dbReference>
<evidence type="ECO:0000313" key="3">
    <source>
        <dbReference type="Proteomes" id="UP000253090"/>
    </source>
</evidence>
<keyword evidence="2" id="KW-0808">Transferase</keyword>
<accession>A0A369BLD4</accession>
<evidence type="ECO:0000259" key="1">
    <source>
        <dbReference type="Pfam" id="PF00583"/>
    </source>
</evidence>
<proteinExistence type="predicted"/>
<organism evidence="2 3">
    <name type="scientific">Fontibacillus phaseoli</name>
    <dbReference type="NCBI Taxonomy" id="1416533"/>
    <lineage>
        <taxon>Bacteria</taxon>
        <taxon>Bacillati</taxon>
        <taxon>Bacillota</taxon>
        <taxon>Bacilli</taxon>
        <taxon>Bacillales</taxon>
        <taxon>Paenibacillaceae</taxon>
        <taxon>Fontibacillus</taxon>
    </lineage>
</organism>
<dbReference type="Gene3D" id="3.40.630.30">
    <property type="match status" value="1"/>
</dbReference>
<dbReference type="AlphaFoldDB" id="A0A369BLD4"/>
<dbReference type="GO" id="GO:0016747">
    <property type="term" value="F:acyltransferase activity, transferring groups other than amino-acyl groups"/>
    <property type="evidence" value="ECO:0007669"/>
    <property type="project" value="InterPro"/>
</dbReference>
<dbReference type="InterPro" id="IPR000182">
    <property type="entry name" value="GNAT_dom"/>
</dbReference>